<dbReference type="GO" id="GO:0043161">
    <property type="term" value="P:proteasome-mediated ubiquitin-dependent protein catabolic process"/>
    <property type="evidence" value="ECO:0007669"/>
    <property type="project" value="TreeGrafter"/>
</dbReference>
<feature type="compositionally biased region" description="Basic and acidic residues" evidence="3">
    <location>
        <begin position="53"/>
        <end position="66"/>
    </location>
</feature>
<gene>
    <name evidence="6" type="primary">LOC109479337</name>
</gene>
<protein>
    <submittedName>
        <fullName evidence="6">Uncharacterized protein LOC109479337</fullName>
    </submittedName>
</protein>
<dbReference type="OrthoDB" id="10060352at2759"/>
<sequence length="731" mass="79060">MNKTPDVDSTSGSGHGIPDNTEATDTDATHICDSATDPVDQQDIQPHCVPTRPQERSDTSPSHMKDPLQNLHSDASAGHSDQDERPAGDYGAERSGLPTVCTSYTDIGKTEQNQALYNSTEEPTVEPTVYSLDPRLDQAEQEQALYVGNPHVEAEELSPEDIYNTEGYNADNAVQYQQSDCRKQASATVYQCSGDSDVANVDRPRVETDDANGEEKDSDKCEARSEPVVTPLTDVENSDQNKSEDKGNADDEYIRPYAVANQRYGHTNGGGDGDFDIQPYAVAYDEQEGHYENDTPTGRSVCGQLTAGSVTVGSNQVGLLPNPMYSGNALQPNPMYSGNALQPNPMYSGNGLRSNPMYAPNVAQPRAGGGCRCVVTRSCLAGVITTCVVVATLAVLAALLLATFMTGEQTWADRSVTGKPTQDVTQYADRPTSPQTKDDENEDLKQTRIVFGGEGEEPGQFSYPSAVIVSPSNELFVADFHNRRVQVFSMRGVYLRHFSAVVGEGFGTIEPEDIAIDGEGHLWVYGNTDDLLDTGYIIRYTKTGHRLTTLHPTFANNSFCGVAVDSRRRLVVATEFWADYGEVKLLHFNGSVLRRFRVQHSSGYPGLVAVGREGNLFVCDHWGDTRVHVYNNTGHYLFSFGGEEISKLGGDQGRTVGGARVVATGVCTDGSGNVLVAVGAGGNVEKFTEDGRYVRRVVSGRFRADSVAVAPGGQLVVADSENSTVTIFSHY</sequence>
<feature type="region of interest" description="Disordered" evidence="3">
    <location>
        <begin position="195"/>
        <end position="253"/>
    </location>
</feature>
<dbReference type="Proteomes" id="UP000515135">
    <property type="component" value="Unplaced"/>
</dbReference>
<keyword evidence="4" id="KW-0472">Membrane</keyword>
<keyword evidence="1" id="KW-0677">Repeat</keyword>
<accession>A0A6P5A0X3</accession>
<dbReference type="InterPro" id="IPR050952">
    <property type="entry name" value="TRIM-NHL_E3_ligases"/>
</dbReference>
<keyword evidence="4" id="KW-0812">Transmembrane</keyword>
<evidence type="ECO:0000256" key="2">
    <source>
        <dbReference type="PROSITE-ProRule" id="PRU00504"/>
    </source>
</evidence>
<dbReference type="Pfam" id="PF01436">
    <property type="entry name" value="NHL"/>
    <property type="match status" value="2"/>
</dbReference>
<dbReference type="GO" id="GO:0061630">
    <property type="term" value="F:ubiquitin protein ligase activity"/>
    <property type="evidence" value="ECO:0007669"/>
    <property type="project" value="TreeGrafter"/>
</dbReference>
<dbReference type="RefSeq" id="XP_019636847.1">
    <property type="nucleotide sequence ID" value="XM_019781288.1"/>
</dbReference>
<dbReference type="GO" id="GO:0000209">
    <property type="term" value="P:protein polyubiquitination"/>
    <property type="evidence" value="ECO:0007669"/>
    <property type="project" value="TreeGrafter"/>
</dbReference>
<proteinExistence type="predicted"/>
<dbReference type="PANTHER" id="PTHR24104">
    <property type="entry name" value="E3 UBIQUITIN-PROTEIN LIGASE NHLRC1-RELATED"/>
    <property type="match status" value="1"/>
</dbReference>
<reference evidence="6" key="1">
    <citation type="submission" date="2025-08" db="UniProtKB">
        <authorList>
            <consortium name="RefSeq"/>
        </authorList>
    </citation>
    <scope>IDENTIFICATION</scope>
    <source>
        <tissue evidence="6">Gonad</tissue>
    </source>
</reference>
<name>A0A6P5A0X3_BRABE</name>
<feature type="compositionally biased region" description="Basic and acidic residues" evidence="3">
    <location>
        <begin position="239"/>
        <end position="253"/>
    </location>
</feature>
<dbReference type="KEGG" id="bbel:109479337"/>
<feature type="region of interest" description="Disordered" evidence="3">
    <location>
        <begin position="1"/>
        <end position="103"/>
    </location>
</feature>
<dbReference type="SUPFAM" id="SSF101898">
    <property type="entry name" value="NHL repeat"/>
    <property type="match status" value="1"/>
</dbReference>
<evidence type="ECO:0000256" key="1">
    <source>
        <dbReference type="ARBA" id="ARBA00022737"/>
    </source>
</evidence>
<organism evidence="5 6">
    <name type="scientific">Branchiostoma belcheri</name>
    <name type="common">Amphioxus</name>
    <dbReference type="NCBI Taxonomy" id="7741"/>
    <lineage>
        <taxon>Eukaryota</taxon>
        <taxon>Metazoa</taxon>
        <taxon>Chordata</taxon>
        <taxon>Cephalochordata</taxon>
        <taxon>Leptocardii</taxon>
        <taxon>Amphioxiformes</taxon>
        <taxon>Branchiostomatidae</taxon>
        <taxon>Branchiostoma</taxon>
    </lineage>
</organism>
<dbReference type="AlphaFoldDB" id="A0A6P5A0X3"/>
<feature type="compositionally biased region" description="Polar residues" evidence="3">
    <location>
        <begin position="1"/>
        <end position="12"/>
    </location>
</feature>
<evidence type="ECO:0000256" key="4">
    <source>
        <dbReference type="SAM" id="Phobius"/>
    </source>
</evidence>
<keyword evidence="5" id="KW-1185">Reference proteome</keyword>
<evidence type="ECO:0000313" key="5">
    <source>
        <dbReference type="Proteomes" id="UP000515135"/>
    </source>
</evidence>
<dbReference type="InterPro" id="IPR001258">
    <property type="entry name" value="NHL_repeat"/>
</dbReference>
<evidence type="ECO:0000313" key="6">
    <source>
        <dbReference type="RefSeq" id="XP_019636847.1"/>
    </source>
</evidence>
<dbReference type="Gene3D" id="2.120.10.30">
    <property type="entry name" value="TolB, C-terminal domain"/>
    <property type="match status" value="1"/>
</dbReference>
<dbReference type="GeneID" id="109479337"/>
<dbReference type="CDD" id="cd05819">
    <property type="entry name" value="NHL"/>
    <property type="match status" value="1"/>
</dbReference>
<dbReference type="PANTHER" id="PTHR24104:SF50">
    <property type="entry name" value="SMP-30_GLUCONOLACTONASE_LRE-LIKE REGION DOMAIN-CONTAINING PROTEIN"/>
    <property type="match status" value="1"/>
</dbReference>
<evidence type="ECO:0000256" key="3">
    <source>
        <dbReference type="SAM" id="MobiDB-lite"/>
    </source>
</evidence>
<feature type="repeat" description="NHL" evidence="2">
    <location>
        <begin position="450"/>
        <end position="491"/>
    </location>
</feature>
<dbReference type="InterPro" id="IPR011042">
    <property type="entry name" value="6-blade_b-propeller_TolB-like"/>
</dbReference>
<dbReference type="PROSITE" id="PS51125">
    <property type="entry name" value="NHL"/>
    <property type="match status" value="1"/>
</dbReference>
<feature type="transmembrane region" description="Helical" evidence="4">
    <location>
        <begin position="380"/>
        <end position="404"/>
    </location>
</feature>
<feature type="region of interest" description="Disordered" evidence="3">
    <location>
        <begin position="414"/>
        <end position="444"/>
    </location>
</feature>
<feature type="compositionally biased region" description="Basic and acidic residues" evidence="3">
    <location>
        <begin position="200"/>
        <end position="225"/>
    </location>
</feature>
<keyword evidence="4" id="KW-1133">Transmembrane helix</keyword>